<dbReference type="InterPro" id="IPR013088">
    <property type="entry name" value="Znf_NHR/GATA"/>
</dbReference>
<keyword evidence="9" id="KW-0539">Nucleus</keyword>
<proteinExistence type="inferred from homology"/>
<dbReference type="PROSITE" id="PS51030">
    <property type="entry name" value="NUCLEAR_REC_DBD_2"/>
    <property type="match status" value="1"/>
</dbReference>
<keyword evidence="11" id="KW-1185">Reference proteome</keyword>
<evidence type="ECO:0000256" key="4">
    <source>
        <dbReference type="ARBA" id="ARBA00022833"/>
    </source>
</evidence>
<evidence type="ECO:0000256" key="5">
    <source>
        <dbReference type="ARBA" id="ARBA00023015"/>
    </source>
</evidence>
<keyword evidence="5" id="KW-0805">Transcription regulation</keyword>
<evidence type="ECO:0000313" key="12">
    <source>
        <dbReference type="WBParaSite" id="scaffold1579_cov153.g3308"/>
    </source>
</evidence>
<reference evidence="12" key="1">
    <citation type="submission" date="2022-11" db="UniProtKB">
        <authorList>
            <consortium name="WormBaseParasite"/>
        </authorList>
    </citation>
    <scope>IDENTIFICATION</scope>
</reference>
<dbReference type="Pfam" id="PF00105">
    <property type="entry name" value="zf-C4"/>
    <property type="match status" value="1"/>
</dbReference>
<dbReference type="InterPro" id="IPR001628">
    <property type="entry name" value="Znf_hrmn_rcpt"/>
</dbReference>
<evidence type="ECO:0000256" key="1">
    <source>
        <dbReference type="ARBA" id="ARBA00005993"/>
    </source>
</evidence>
<evidence type="ECO:0000313" key="11">
    <source>
        <dbReference type="Proteomes" id="UP000887561"/>
    </source>
</evidence>
<dbReference type="SUPFAM" id="SSF48508">
    <property type="entry name" value="Nuclear receptor ligand-binding domain"/>
    <property type="match status" value="1"/>
</dbReference>
<keyword evidence="4" id="KW-0862">Zinc</keyword>
<dbReference type="SMART" id="SM00399">
    <property type="entry name" value="ZnF_C4"/>
    <property type="match status" value="1"/>
</dbReference>
<evidence type="ECO:0000256" key="8">
    <source>
        <dbReference type="ARBA" id="ARBA00023170"/>
    </source>
</evidence>
<sequence>MDLKTCRMFFRRSVLSLKEFRCKSGGKCQTRKGEKCRSCRLDTCIKENLDISLIQFPSSYNFKKMKDWLSKKRRELMPNNFLPQLLPNNILERINVDLEMLLSTENKALKLRQSPNNLLLEYLFTKSLETLIESKTNVLDFIELFGMNGKQLIINENLFKEGRNLPTIGNYQNLDFLLEVEIMRKLPIFDKIPFEDKICLFRLNIHRLVTLSNCFQSVQMGESSVTYPNGLHPGDFCKHLFENMFTEEDLKR</sequence>
<dbReference type="GO" id="GO:0008270">
    <property type="term" value="F:zinc ion binding"/>
    <property type="evidence" value="ECO:0007669"/>
    <property type="project" value="UniProtKB-KW"/>
</dbReference>
<keyword evidence="2" id="KW-0479">Metal-binding</keyword>
<dbReference type="Gene3D" id="3.30.50.10">
    <property type="entry name" value="Erythroid Transcription Factor GATA-1, subunit A"/>
    <property type="match status" value="1"/>
</dbReference>
<dbReference type="PANTHER" id="PTHR24083">
    <property type="entry name" value="NUCLEAR HORMONE RECEPTOR"/>
    <property type="match status" value="1"/>
</dbReference>
<dbReference type="Proteomes" id="UP000887561">
    <property type="component" value="Unplaced"/>
</dbReference>
<evidence type="ECO:0000259" key="10">
    <source>
        <dbReference type="PROSITE" id="PS51030"/>
    </source>
</evidence>
<keyword evidence="6" id="KW-0238">DNA-binding</keyword>
<feature type="domain" description="Nuclear receptor" evidence="10">
    <location>
        <begin position="1"/>
        <end position="56"/>
    </location>
</feature>
<dbReference type="GO" id="GO:0003700">
    <property type="term" value="F:DNA-binding transcription factor activity"/>
    <property type="evidence" value="ECO:0007669"/>
    <property type="project" value="InterPro"/>
</dbReference>
<dbReference type="AlphaFoldDB" id="A0A915LSX8"/>
<dbReference type="InterPro" id="IPR050274">
    <property type="entry name" value="Nuclear_hormone_rcpt_NR2"/>
</dbReference>
<protein>
    <submittedName>
        <fullName evidence="12">Nuclear receptor domain-containing protein</fullName>
    </submittedName>
</protein>
<evidence type="ECO:0000256" key="6">
    <source>
        <dbReference type="ARBA" id="ARBA00023125"/>
    </source>
</evidence>
<dbReference type="WBParaSite" id="scaffold1579_cov153.g3308">
    <property type="protein sequence ID" value="scaffold1579_cov153.g3308"/>
    <property type="gene ID" value="scaffold1579_cov153.g3308"/>
</dbReference>
<dbReference type="GO" id="GO:0043565">
    <property type="term" value="F:sequence-specific DNA binding"/>
    <property type="evidence" value="ECO:0007669"/>
    <property type="project" value="InterPro"/>
</dbReference>
<accession>A0A915LSX8</accession>
<comment type="similarity">
    <text evidence="1">Belongs to the nuclear hormone receptor family.</text>
</comment>
<evidence type="ECO:0000256" key="2">
    <source>
        <dbReference type="ARBA" id="ARBA00022723"/>
    </source>
</evidence>
<dbReference type="SUPFAM" id="SSF57716">
    <property type="entry name" value="Glucocorticoid receptor-like (DNA-binding domain)"/>
    <property type="match status" value="1"/>
</dbReference>
<keyword evidence="8" id="KW-0675">Receptor</keyword>
<name>A0A915LSX8_MELJA</name>
<dbReference type="InterPro" id="IPR035500">
    <property type="entry name" value="NHR-like_dom_sf"/>
</dbReference>
<evidence type="ECO:0000256" key="3">
    <source>
        <dbReference type="ARBA" id="ARBA00022771"/>
    </source>
</evidence>
<keyword evidence="7" id="KW-0804">Transcription</keyword>
<organism evidence="11 12">
    <name type="scientific">Meloidogyne javanica</name>
    <name type="common">Root-knot nematode worm</name>
    <dbReference type="NCBI Taxonomy" id="6303"/>
    <lineage>
        <taxon>Eukaryota</taxon>
        <taxon>Metazoa</taxon>
        <taxon>Ecdysozoa</taxon>
        <taxon>Nematoda</taxon>
        <taxon>Chromadorea</taxon>
        <taxon>Rhabditida</taxon>
        <taxon>Tylenchina</taxon>
        <taxon>Tylenchomorpha</taxon>
        <taxon>Tylenchoidea</taxon>
        <taxon>Meloidogynidae</taxon>
        <taxon>Meloidogyninae</taxon>
        <taxon>Meloidogyne</taxon>
        <taxon>Meloidogyne incognita group</taxon>
    </lineage>
</organism>
<dbReference type="Gene3D" id="1.10.565.10">
    <property type="entry name" value="Retinoid X Receptor"/>
    <property type="match status" value="1"/>
</dbReference>
<evidence type="ECO:0000256" key="7">
    <source>
        <dbReference type="ARBA" id="ARBA00023163"/>
    </source>
</evidence>
<evidence type="ECO:0000256" key="9">
    <source>
        <dbReference type="ARBA" id="ARBA00023242"/>
    </source>
</evidence>
<keyword evidence="3" id="KW-0863">Zinc-finger</keyword>